<comment type="cofactor">
    <cofactor evidence="1">
        <name>Zn(2+)</name>
        <dbReference type="ChEBI" id="CHEBI:29105"/>
    </cofactor>
</comment>
<dbReference type="SUPFAM" id="SSF53927">
    <property type="entry name" value="Cytidine deaminase-like"/>
    <property type="match status" value="1"/>
</dbReference>
<organism evidence="8 9">
    <name type="scientific">Candidatus Sysuiplasma superficiale</name>
    <dbReference type="NCBI Taxonomy" id="2823368"/>
    <lineage>
        <taxon>Archaea</taxon>
        <taxon>Methanobacteriati</taxon>
        <taxon>Thermoplasmatota</taxon>
        <taxon>Thermoplasmata</taxon>
        <taxon>Candidatus Sysuiplasmatales</taxon>
        <taxon>Candidatus Sysuiplasmataceae</taxon>
        <taxon>Candidatus Sysuiplasma</taxon>
    </lineage>
</organism>
<dbReference type="GO" id="GO:0008270">
    <property type="term" value="F:zinc ion binding"/>
    <property type="evidence" value="ECO:0007669"/>
    <property type="project" value="InterPro"/>
</dbReference>
<evidence type="ECO:0000313" key="9">
    <source>
        <dbReference type="Proteomes" id="UP000750197"/>
    </source>
</evidence>
<protein>
    <submittedName>
        <fullName evidence="8">dCMP deaminase family protein</fullName>
    </submittedName>
</protein>
<gene>
    <name evidence="7" type="ORF">J9259_04900</name>
    <name evidence="8" type="ORF">KIY12_01390</name>
</gene>
<name>A0A8J7YRR3_9ARCH</name>
<dbReference type="PROSITE" id="PS51747">
    <property type="entry name" value="CYT_DCMP_DEAMINASES_2"/>
    <property type="match status" value="1"/>
</dbReference>
<dbReference type="PANTHER" id="PTHR11086">
    <property type="entry name" value="DEOXYCYTIDYLATE DEAMINASE-RELATED"/>
    <property type="match status" value="1"/>
</dbReference>
<comment type="similarity">
    <text evidence="2">Belongs to the cytidine and deoxycytidylate deaminase family.</text>
</comment>
<comment type="caution">
    <text evidence="8">The sequence shown here is derived from an EMBL/GenBank/DDBJ whole genome shotgun (WGS) entry which is preliminary data.</text>
</comment>
<evidence type="ECO:0000256" key="3">
    <source>
        <dbReference type="ARBA" id="ARBA00022723"/>
    </source>
</evidence>
<accession>A0A8J7YRR3</accession>
<dbReference type="EMBL" id="JAHEAC010000005">
    <property type="protein sequence ID" value="MBX8643372.1"/>
    <property type="molecule type" value="Genomic_DNA"/>
</dbReference>
<dbReference type="InterPro" id="IPR035105">
    <property type="entry name" value="Deoxycytidylate_deaminase_dom"/>
</dbReference>
<evidence type="ECO:0000313" key="8">
    <source>
        <dbReference type="EMBL" id="MBX8643372.1"/>
    </source>
</evidence>
<evidence type="ECO:0000256" key="4">
    <source>
        <dbReference type="ARBA" id="ARBA00022801"/>
    </source>
</evidence>
<dbReference type="CDD" id="cd01286">
    <property type="entry name" value="deoxycytidylate_deaminase"/>
    <property type="match status" value="1"/>
</dbReference>
<dbReference type="Gene3D" id="3.40.140.10">
    <property type="entry name" value="Cytidine Deaminase, domain 2"/>
    <property type="match status" value="1"/>
</dbReference>
<dbReference type="InterPro" id="IPR015517">
    <property type="entry name" value="dCMP_deaminase-rel"/>
</dbReference>
<evidence type="ECO:0000256" key="2">
    <source>
        <dbReference type="ARBA" id="ARBA00006576"/>
    </source>
</evidence>
<keyword evidence="5" id="KW-0862">Zinc</keyword>
<feature type="domain" description="CMP/dCMP-type deaminase" evidence="6">
    <location>
        <begin position="16"/>
        <end position="155"/>
    </location>
</feature>
<keyword evidence="4" id="KW-0378">Hydrolase</keyword>
<dbReference type="PROSITE" id="PS00903">
    <property type="entry name" value="CYT_DCMP_DEAMINASES_1"/>
    <property type="match status" value="1"/>
</dbReference>
<dbReference type="InterPro" id="IPR016192">
    <property type="entry name" value="APOBEC/CMP_deaminase_Zn-bd"/>
</dbReference>
<dbReference type="Proteomes" id="UP000750197">
    <property type="component" value="Unassembled WGS sequence"/>
</dbReference>
<dbReference type="InterPro" id="IPR016473">
    <property type="entry name" value="dCMP_deaminase"/>
</dbReference>
<dbReference type="InterPro" id="IPR002125">
    <property type="entry name" value="CMP_dCMP_dom"/>
</dbReference>
<dbReference type="EMBL" id="JAGVSJ010000009">
    <property type="protein sequence ID" value="MBX8631841.1"/>
    <property type="molecule type" value="Genomic_DNA"/>
</dbReference>
<sequence>MQYIEPSEHPRAKRTPRDIYYMKLAYVISERSTCIRNGRQIGAVIVNDMNHIVSSGYNGNPRNMKHCEEIGCIRDILQIPSGTKMEICTAVHAEQNAIIQAGTGAYGATIYSTILPCNTCAKMIVNAGIRRVAYSEDYPEHMGLELMRELGIRVDLVHVEKPPRIS</sequence>
<dbReference type="Pfam" id="PF00383">
    <property type="entry name" value="dCMP_cyt_deam_1"/>
    <property type="match status" value="1"/>
</dbReference>
<dbReference type="GO" id="GO:0004132">
    <property type="term" value="F:dCMP deaminase activity"/>
    <property type="evidence" value="ECO:0007669"/>
    <property type="project" value="InterPro"/>
</dbReference>
<dbReference type="AlphaFoldDB" id="A0A8J7YRR3"/>
<dbReference type="Proteomes" id="UP000716004">
    <property type="component" value="Unassembled WGS sequence"/>
</dbReference>
<evidence type="ECO:0000256" key="1">
    <source>
        <dbReference type="ARBA" id="ARBA00001947"/>
    </source>
</evidence>
<dbReference type="PIRSF" id="PIRSF006019">
    <property type="entry name" value="dCMP_deaminase"/>
    <property type="match status" value="1"/>
</dbReference>
<evidence type="ECO:0000256" key="5">
    <source>
        <dbReference type="ARBA" id="ARBA00022833"/>
    </source>
</evidence>
<keyword evidence="3" id="KW-0479">Metal-binding</keyword>
<dbReference type="PANTHER" id="PTHR11086:SF18">
    <property type="entry name" value="DEOXYCYTIDYLATE DEAMINASE"/>
    <property type="match status" value="1"/>
</dbReference>
<dbReference type="InterPro" id="IPR016193">
    <property type="entry name" value="Cytidine_deaminase-like"/>
</dbReference>
<evidence type="ECO:0000313" key="7">
    <source>
        <dbReference type="EMBL" id="MBX8631841.1"/>
    </source>
</evidence>
<proteinExistence type="inferred from homology"/>
<dbReference type="GO" id="GO:0006220">
    <property type="term" value="P:pyrimidine nucleotide metabolic process"/>
    <property type="evidence" value="ECO:0007669"/>
    <property type="project" value="InterPro"/>
</dbReference>
<reference evidence="8" key="1">
    <citation type="submission" date="2021-05" db="EMBL/GenBank/DDBJ databases">
        <title>Genomic insights into ecological role and evolution of a novel Thermoplasmata order Candidatus Sysuiplasmatales.</title>
        <authorList>
            <person name="Yuan Y."/>
        </authorList>
    </citation>
    <scope>NUCLEOTIDE SEQUENCE</scope>
    <source>
        <strain evidence="8">TUT19-bin139</strain>
        <strain evidence="7">YP2-bin.285</strain>
    </source>
</reference>
<dbReference type="GO" id="GO:0005737">
    <property type="term" value="C:cytoplasm"/>
    <property type="evidence" value="ECO:0007669"/>
    <property type="project" value="TreeGrafter"/>
</dbReference>
<evidence type="ECO:0000259" key="6">
    <source>
        <dbReference type="PROSITE" id="PS51747"/>
    </source>
</evidence>